<organism evidence="1 2">
    <name type="scientific">Manganibacter manganicus</name>
    <dbReference type="NCBI Taxonomy" id="1873176"/>
    <lineage>
        <taxon>Bacteria</taxon>
        <taxon>Pseudomonadati</taxon>
        <taxon>Pseudomonadota</taxon>
        <taxon>Alphaproteobacteria</taxon>
        <taxon>Hyphomicrobiales</taxon>
        <taxon>Phyllobacteriaceae</taxon>
        <taxon>Manganibacter</taxon>
    </lineage>
</organism>
<dbReference type="Proteomes" id="UP000191905">
    <property type="component" value="Unassembled WGS sequence"/>
</dbReference>
<keyword evidence="2" id="KW-1185">Reference proteome</keyword>
<evidence type="ECO:0000313" key="2">
    <source>
        <dbReference type="Proteomes" id="UP000191905"/>
    </source>
</evidence>
<accession>A0A1V8RNY8</accession>
<sequence length="61" mass="6998">MAKISLRDRIAIEAMSAIIVKYRPKFFDKTPDENDPDNWYVRVADSAYLYADAMIKARGGE</sequence>
<dbReference type="AlphaFoldDB" id="A0A1V8RNY8"/>
<protein>
    <submittedName>
        <fullName evidence="1">Uncharacterized protein</fullName>
    </submittedName>
</protein>
<comment type="caution">
    <text evidence="1">The sequence shown here is derived from an EMBL/GenBank/DDBJ whole genome shotgun (WGS) entry which is preliminary data.</text>
</comment>
<dbReference type="RefSeq" id="WP_080920460.1">
    <property type="nucleotide sequence ID" value="NZ_MDET01000023.1"/>
</dbReference>
<gene>
    <name evidence="1" type="ORF">BFN67_04725</name>
</gene>
<name>A0A1V8RNY8_9HYPH</name>
<dbReference type="STRING" id="1873176.BFN67_04725"/>
<evidence type="ECO:0000313" key="1">
    <source>
        <dbReference type="EMBL" id="OQM74922.1"/>
    </source>
</evidence>
<dbReference type="EMBL" id="MDET01000023">
    <property type="protein sequence ID" value="OQM74922.1"/>
    <property type="molecule type" value="Genomic_DNA"/>
</dbReference>
<proteinExistence type="predicted"/>
<reference evidence="1 2" key="1">
    <citation type="journal article" date="2016" name="Int. J. Syst. Evol. Microbiol.">
        <title>Pseudaminobacter manganicus sp. nov., isolated from sludge of a manganese mine.</title>
        <authorList>
            <person name="Li J."/>
            <person name="Huang J."/>
            <person name="Liao S."/>
            <person name="Wang G."/>
        </authorList>
    </citation>
    <scope>NUCLEOTIDE SEQUENCE [LARGE SCALE GENOMIC DNA]</scope>
    <source>
        <strain evidence="1 2">JH-7</strain>
    </source>
</reference>